<dbReference type="AlphaFoldDB" id="A0A8T1Q1N7"/>
<evidence type="ECO:0000313" key="2">
    <source>
        <dbReference type="EMBL" id="KAG6647747.1"/>
    </source>
</evidence>
<keyword evidence="3" id="KW-1185">Reference proteome</keyword>
<evidence type="ECO:0000313" key="3">
    <source>
        <dbReference type="Proteomes" id="UP000811609"/>
    </source>
</evidence>
<proteinExistence type="predicted"/>
<reference evidence="2" key="1">
    <citation type="submission" date="2020-12" db="EMBL/GenBank/DDBJ databases">
        <title>WGS assembly of Carya illinoinensis cv. Pawnee.</title>
        <authorList>
            <person name="Platts A."/>
            <person name="Shu S."/>
            <person name="Wright S."/>
            <person name="Barry K."/>
            <person name="Edger P."/>
            <person name="Pires J.C."/>
            <person name="Schmutz J."/>
        </authorList>
    </citation>
    <scope>NUCLEOTIDE SEQUENCE</scope>
    <source>
        <tissue evidence="2">Leaf</tissue>
    </source>
</reference>
<comment type="caution">
    <text evidence="2">The sequence shown here is derived from an EMBL/GenBank/DDBJ whole genome shotgun (WGS) entry which is preliminary data.</text>
</comment>
<feature type="region of interest" description="Disordered" evidence="1">
    <location>
        <begin position="1"/>
        <end position="25"/>
    </location>
</feature>
<sequence length="104" mass="11380">MPADVASPALSNRLSGSGCRGPTPIRGGGGRYGNLLIWRQVFNFLDTEGSTRDICCCCTTLFKDSCACFSGRPIAEYDVILQYIEVHRRIPQTRSTLQPINPGN</sequence>
<dbReference type="EMBL" id="CM031815">
    <property type="protein sequence ID" value="KAG6647747.1"/>
    <property type="molecule type" value="Genomic_DNA"/>
</dbReference>
<protein>
    <submittedName>
        <fullName evidence="2">Uncharacterized protein</fullName>
    </submittedName>
</protein>
<gene>
    <name evidence="2" type="ORF">CIPAW_07G099600</name>
</gene>
<dbReference type="Proteomes" id="UP000811609">
    <property type="component" value="Chromosome 7"/>
</dbReference>
<accession>A0A8T1Q1N7</accession>
<evidence type="ECO:0000256" key="1">
    <source>
        <dbReference type="SAM" id="MobiDB-lite"/>
    </source>
</evidence>
<name>A0A8T1Q1N7_CARIL</name>
<organism evidence="2 3">
    <name type="scientific">Carya illinoinensis</name>
    <name type="common">Pecan</name>
    <dbReference type="NCBI Taxonomy" id="32201"/>
    <lineage>
        <taxon>Eukaryota</taxon>
        <taxon>Viridiplantae</taxon>
        <taxon>Streptophyta</taxon>
        <taxon>Embryophyta</taxon>
        <taxon>Tracheophyta</taxon>
        <taxon>Spermatophyta</taxon>
        <taxon>Magnoliopsida</taxon>
        <taxon>eudicotyledons</taxon>
        <taxon>Gunneridae</taxon>
        <taxon>Pentapetalae</taxon>
        <taxon>rosids</taxon>
        <taxon>fabids</taxon>
        <taxon>Fagales</taxon>
        <taxon>Juglandaceae</taxon>
        <taxon>Carya</taxon>
    </lineage>
</organism>